<name>A0ACC0DEU9_9PEZI</name>
<dbReference type="Proteomes" id="UP001497680">
    <property type="component" value="Unassembled WGS sequence"/>
</dbReference>
<reference evidence="1 2" key="1">
    <citation type="journal article" date="2022" name="New Phytol.">
        <title>Ecological generalism drives hyperdiversity of secondary metabolite gene clusters in xylarialean endophytes.</title>
        <authorList>
            <person name="Franco M.E.E."/>
            <person name="Wisecaver J.H."/>
            <person name="Arnold A.E."/>
            <person name="Ju Y.M."/>
            <person name="Slot J.C."/>
            <person name="Ahrendt S."/>
            <person name="Moore L.P."/>
            <person name="Eastman K.E."/>
            <person name="Scott K."/>
            <person name="Konkel Z."/>
            <person name="Mondo S.J."/>
            <person name="Kuo A."/>
            <person name="Hayes R.D."/>
            <person name="Haridas S."/>
            <person name="Andreopoulos B."/>
            <person name="Riley R."/>
            <person name="LaButti K."/>
            <person name="Pangilinan J."/>
            <person name="Lipzen A."/>
            <person name="Amirebrahimi M."/>
            <person name="Yan J."/>
            <person name="Adam C."/>
            <person name="Keymanesh K."/>
            <person name="Ng V."/>
            <person name="Louie K."/>
            <person name="Northen T."/>
            <person name="Drula E."/>
            <person name="Henrissat B."/>
            <person name="Hsieh H.M."/>
            <person name="Youens-Clark K."/>
            <person name="Lutzoni F."/>
            <person name="Miadlikowska J."/>
            <person name="Eastwood D.C."/>
            <person name="Hamelin R.C."/>
            <person name="Grigoriev I.V."/>
            <person name="U'Ren J.M."/>
        </authorList>
    </citation>
    <scope>NUCLEOTIDE SEQUENCE [LARGE SCALE GENOMIC DNA]</scope>
    <source>
        <strain evidence="1 2">ER1909</strain>
    </source>
</reference>
<sequence length="558" mass="63522">MDILIAASLSAAEWLAILVLPDLIRPSYSYSHTKTVLTLLSLQYAAIKFYRIFLYHRYFSPFRHLPGPTDNHFFFGQAINLVKAKSPPELYIKWMKDFPDAPIIRYLTFANTEVLVCNSLNSFRDVLQTNCYAFHKPDRWRRMMVEITGKGVLSLEDDEHRQHRKMLTGAFSTSNVRKLEPVFQSKTKELGDVLDLTISQSNGGYGIIDCTDVFSKATLDVIGVTVLGVELANLKSVNVGNQPRSQTKQLSATEYTFHDAYEIIFAQSFIGKILFFANAFIPTRWLPLEANREFAFATSWLRDVLGQLIRERYGRVNEARRSGKYESMKRDSRDLLSYIIEESMPGGPAEGIAEENFLGHLLQFMAAGHATSADTLTWSVYTMATNPNIQEKLRDEISRLAARKPAFNFSDVDSLPYLNNFTKEVLRLYAPSTSHHRQAGQDMMIDGIFVPKDTTFDIIPAMPMLNPSIWGEDAEVADPERWDRLTPDQASPYAFESFSNGPRMCIGKSFAMMEIKIILVELIRRFGFFPVDKPFTIENPGFALRPKGLEVRLERADM</sequence>
<evidence type="ECO:0000313" key="2">
    <source>
        <dbReference type="Proteomes" id="UP001497680"/>
    </source>
</evidence>
<protein>
    <submittedName>
        <fullName evidence="1">Cytochrome P450</fullName>
    </submittedName>
</protein>
<accession>A0ACC0DEU9</accession>
<organism evidence="1 2">
    <name type="scientific">Hypoxylon rubiginosum</name>
    <dbReference type="NCBI Taxonomy" id="110542"/>
    <lineage>
        <taxon>Eukaryota</taxon>
        <taxon>Fungi</taxon>
        <taxon>Dikarya</taxon>
        <taxon>Ascomycota</taxon>
        <taxon>Pezizomycotina</taxon>
        <taxon>Sordariomycetes</taxon>
        <taxon>Xylariomycetidae</taxon>
        <taxon>Xylariales</taxon>
        <taxon>Hypoxylaceae</taxon>
        <taxon>Hypoxylon</taxon>
    </lineage>
</organism>
<comment type="caution">
    <text evidence="1">The sequence shown here is derived from an EMBL/GenBank/DDBJ whole genome shotgun (WGS) entry which is preliminary data.</text>
</comment>
<dbReference type="EMBL" id="MU394288">
    <property type="protein sequence ID" value="KAI6090985.1"/>
    <property type="molecule type" value="Genomic_DNA"/>
</dbReference>
<gene>
    <name evidence="1" type="ORF">F4821DRAFT_227188</name>
</gene>
<keyword evidence="2" id="KW-1185">Reference proteome</keyword>
<evidence type="ECO:0000313" key="1">
    <source>
        <dbReference type="EMBL" id="KAI6090985.1"/>
    </source>
</evidence>
<proteinExistence type="predicted"/>